<dbReference type="EMBL" id="CP006912">
    <property type="protein sequence ID" value="AHB49334.1"/>
    <property type="molecule type" value="Genomic_DNA"/>
</dbReference>
<dbReference type="HOGENOM" id="CLU_000445_90_4_5"/>
<name>V5SHC7_9HYPH</name>
<sequence length="203" mass="22588">MTVALIDDDSAVLHSMRLLIESRDIPVACYESAEAFLEELPDNRPSCVVADVRMPGMTGLELQRELKYRNLEAPLILISGHADVSMAVQALKNGAFDFFEKPYDGERFANSVTDAVQKARRQSTEQSERTDIAERLKALSPRQREVLEFVAAGMSNKQIAAKLSISPRTVETYRAWVMERIGAQNVADLVRKVSALLPAEPPK</sequence>
<dbReference type="PANTHER" id="PTHR44688:SF16">
    <property type="entry name" value="DNA-BINDING TRANSCRIPTIONAL ACTIVATOR DEVR_DOSR"/>
    <property type="match status" value="1"/>
</dbReference>
<accession>V5SHC7</accession>
<dbReference type="RefSeq" id="WP_023788204.1">
    <property type="nucleotide sequence ID" value="NC_022997.1"/>
</dbReference>
<organism evidence="9 10">
    <name type="scientific">Hyphomicrobium nitrativorans NL23</name>
    <dbReference type="NCBI Taxonomy" id="1029756"/>
    <lineage>
        <taxon>Bacteria</taxon>
        <taxon>Pseudomonadati</taxon>
        <taxon>Pseudomonadota</taxon>
        <taxon>Alphaproteobacteria</taxon>
        <taxon>Hyphomicrobiales</taxon>
        <taxon>Hyphomicrobiaceae</taxon>
        <taxon>Hyphomicrobium</taxon>
    </lineage>
</organism>
<dbReference type="Pfam" id="PF00196">
    <property type="entry name" value="GerE"/>
    <property type="match status" value="1"/>
</dbReference>
<dbReference type="InterPro" id="IPR036388">
    <property type="entry name" value="WH-like_DNA-bd_sf"/>
</dbReference>
<evidence type="ECO:0000313" key="10">
    <source>
        <dbReference type="Proteomes" id="UP000018542"/>
    </source>
</evidence>
<dbReference type="GO" id="GO:0003677">
    <property type="term" value="F:DNA binding"/>
    <property type="evidence" value="ECO:0007669"/>
    <property type="project" value="UniProtKB-KW"/>
</dbReference>
<keyword evidence="3" id="KW-0805">Transcription regulation</keyword>
<dbReference type="InterPro" id="IPR011006">
    <property type="entry name" value="CheY-like_superfamily"/>
</dbReference>
<evidence type="ECO:0000256" key="5">
    <source>
        <dbReference type="ARBA" id="ARBA00023163"/>
    </source>
</evidence>
<dbReference type="PRINTS" id="PR00038">
    <property type="entry name" value="HTHLUXR"/>
</dbReference>
<dbReference type="Pfam" id="PF00072">
    <property type="entry name" value="Response_reg"/>
    <property type="match status" value="1"/>
</dbReference>
<dbReference type="SMART" id="SM00421">
    <property type="entry name" value="HTH_LUXR"/>
    <property type="match status" value="1"/>
</dbReference>
<evidence type="ECO:0000256" key="2">
    <source>
        <dbReference type="ARBA" id="ARBA00023012"/>
    </source>
</evidence>
<dbReference type="GO" id="GO:0000160">
    <property type="term" value="P:phosphorelay signal transduction system"/>
    <property type="evidence" value="ECO:0007669"/>
    <property type="project" value="UniProtKB-KW"/>
</dbReference>
<evidence type="ECO:0000259" key="8">
    <source>
        <dbReference type="PROSITE" id="PS50110"/>
    </source>
</evidence>
<feature type="modified residue" description="4-aspartylphosphate" evidence="6">
    <location>
        <position position="51"/>
    </location>
</feature>
<keyword evidence="4" id="KW-0238">DNA-binding</keyword>
<gene>
    <name evidence="9" type="ORF">W911_14455</name>
</gene>
<evidence type="ECO:0000256" key="1">
    <source>
        <dbReference type="ARBA" id="ARBA00022553"/>
    </source>
</evidence>
<dbReference type="Gene3D" id="1.10.10.10">
    <property type="entry name" value="Winged helix-like DNA-binding domain superfamily/Winged helix DNA-binding domain"/>
    <property type="match status" value="1"/>
</dbReference>
<keyword evidence="10" id="KW-1185">Reference proteome</keyword>
<evidence type="ECO:0000256" key="6">
    <source>
        <dbReference type="PROSITE-ProRule" id="PRU00169"/>
    </source>
</evidence>
<dbReference type="InterPro" id="IPR000792">
    <property type="entry name" value="Tscrpt_reg_LuxR_C"/>
</dbReference>
<feature type="domain" description="Response regulatory" evidence="8">
    <location>
        <begin position="2"/>
        <end position="116"/>
    </location>
</feature>
<keyword evidence="5" id="KW-0804">Transcription</keyword>
<dbReference type="PANTHER" id="PTHR44688">
    <property type="entry name" value="DNA-BINDING TRANSCRIPTIONAL ACTIVATOR DEVR_DOSR"/>
    <property type="match status" value="1"/>
</dbReference>
<dbReference type="SMART" id="SM00448">
    <property type="entry name" value="REC"/>
    <property type="match status" value="1"/>
</dbReference>
<dbReference type="Gene3D" id="3.40.50.2300">
    <property type="match status" value="1"/>
</dbReference>
<dbReference type="PROSITE" id="PS50110">
    <property type="entry name" value="RESPONSE_REGULATORY"/>
    <property type="match status" value="1"/>
</dbReference>
<dbReference type="SUPFAM" id="SSF52172">
    <property type="entry name" value="CheY-like"/>
    <property type="match status" value="1"/>
</dbReference>
<feature type="domain" description="HTH luxR-type" evidence="7">
    <location>
        <begin position="132"/>
        <end position="197"/>
    </location>
</feature>
<dbReference type="STRING" id="1029756.W911_14455"/>
<protein>
    <submittedName>
        <fullName evidence="9">LuxR family transcriptional regulator</fullName>
    </submittedName>
</protein>
<dbReference type="PATRIC" id="fig|1029756.8.peg.3009"/>
<dbReference type="PROSITE" id="PS50043">
    <property type="entry name" value="HTH_LUXR_2"/>
    <property type="match status" value="1"/>
</dbReference>
<keyword evidence="1 6" id="KW-0597">Phosphoprotein</keyword>
<reference evidence="9 10" key="1">
    <citation type="journal article" date="2014" name="Genome Announc.">
        <title>Complete Genome Sequence of Hyphomicrobium nitrativorans Strain NL23, a Denitrifying Bacterium Isolated from Biofilm of a Methanol-Fed Denitrification System Treating Seawater at the Montreal Biodome.</title>
        <authorList>
            <person name="Martineau C."/>
            <person name="Villeneuve C."/>
            <person name="Mauffrey F."/>
            <person name="Villemur R."/>
        </authorList>
    </citation>
    <scope>NUCLEOTIDE SEQUENCE [LARGE SCALE GENOMIC DNA]</scope>
    <source>
        <strain evidence="9">NL23</strain>
    </source>
</reference>
<dbReference type="FunFam" id="3.40.50.2300:FF:000018">
    <property type="entry name" value="DNA-binding transcriptional regulator NtrC"/>
    <property type="match status" value="1"/>
</dbReference>
<dbReference type="AlphaFoldDB" id="V5SHC7"/>
<evidence type="ECO:0000256" key="4">
    <source>
        <dbReference type="ARBA" id="ARBA00023125"/>
    </source>
</evidence>
<dbReference type="GO" id="GO:0006355">
    <property type="term" value="P:regulation of DNA-templated transcription"/>
    <property type="evidence" value="ECO:0007669"/>
    <property type="project" value="InterPro"/>
</dbReference>
<evidence type="ECO:0000256" key="3">
    <source>
        <dbReference type="ARBA" id="ARBA00023015"/>
    </source>
</evidence>
<proteinExistence type="predicted"/>
<evidence type="ECO:0000313" key="9">
    <source>
        <dbReference type="EMBL" id="AHB49334.1"/>
    </source>
</evidence>
<dbReference type="KEGG" id="hni:W911_14455"/>
<dbReference type="InterPro" id="IPR001789">
    <property type="entry name" value="Sig_transdc_resp-reg_receiver"/>
</dbReference>
<dbReference type="CDD" id="cd06170">
    <property type="entry name" value="LuxR_C_like"/>
    <property type="match status" value="1"/>
</dbReference>
<dbReference type="Proteomes" id="UP000018542">
    <property type="component" value="Chromosome"/>
</dbReference>
<evidence type="ECO:0000259" key="7">
    <source>
        <dbReference type="PROSITE" id="PS50043"/>
    </source>
</evidence>
<keyword evidence="2" id="KW-0902">Two-component regulatory system</keyword>